<dbReference type="InterPro" id="IPR018337">
    <property type="entry name" value="Cell_wall/Cho-bd_repeat"/>
</dbReference>
<evidence type="ECO:0000256" key="3">
    <source>
        <dbReference type="SAM" id="SignalP"/>
    </source>
</evidence>
<keyword evidence="1" id="KW-0677">Repeat</keyword>
<dbReference type="Gene3D" id="2.10.270.10">
    <property type="entry name" value="Cholin Binding"/>
    <property type="match status" value="2"/>
</dbReference>
<accession>A0A846TGY8</accession>
<dbReference type="Pfam" id="PF01473">
    <property type="entry name" value="Choline_bind_1"/>
    <property type="match status" value="2"/>
</dbReference>
<evidence type="ECO:0000256" key="2">
    <source>
        <dbReference type="PROSITE-ProRule" id="PRU00591"/>
    </source>
</evidence>
<organism evidence="5 6">
    <name type="scientific">Mesobacillus selenatarsenatis</name>
    <dbReference type="NCBI Taxonomy" id="388741"/>
    <lineage>
        <taxon>Bacteria</taxon>
        <taxon>Bacillati</taxon>
        <taxon>Bacillota</taxon>
        <taxon>Bacilli</taxon>
        <taxon>Bacillales</taxon>
        <taxon>Bacillaceae</taxon>
        <taxon>Mesobacillus</taxon>
    </lineage>
</organism>
<dbReference type="Proteomes" id="UP000587942">
    <property type="component" value="Unassembled WGS sequence"/>
</dbReference>
<dbReference type="PROSITE" id="PS51170">
    <property type="entry name" value="CW"/>
    <property type="match status" value="6"/>
</dbReference>
<dbReference type="Pfam" id="PF19127">
    <property type="entry name" value="Choline_bind_3"/>
    <property type="match status" value="3"/>
</dbReference>
<feature type="signal peptide" evidence="3">
    <location>
        <begin position="1"/>
        <end position="19"/>
    </location>
</feature>
<keyword evidence="3" id="KW-0732">Signal</keyword>
<evidence type="ECO:0000313" key="6">
    <source>
        <dbReference type="Proteomes" id="UP000587942"/>
    </source>
</evidence>
<dbReference type="InterPro" id="IPR013486">
    <property type="entry name" value="SpoIID/LytB"/>
</dbReference>
<evidence type="ECO:0000256" key="1">
    <source>
        <dbReference type="ARBA" id="ARBA00022737"/>
    </source>
</evidence>
<dbReference type="Pfam" id="PF08486">
    <property type="entry name" value="SpoIID"/>
    <property type="match status" value="1"/>
</dbReference>
<reference evidence="5 6" key="1">
    <citation type="submission" date="2020-03" db="EMBL/GenBank/DDBJ databases">
        <authorList>
            <person name="Sun Q."/>
        </authorList>
    </citation>
    <scope>NUCLEOTIDE SEQUENCE [LARGE SCALE GENOMIC DNA]</scope>
    <source>
        <strain evidence="5 6">KACC 21451</strain>
    </source>
</reference>
<dbReference type="Gene3D" id="2.20.120.10">
    <property type="entry name" value="Multimodular pneumococcal cell wall endolysin, domain 3"/>
    <property type="match status" value="1"/>
</dbReference>
<feature type="repeat" description="Cell wall-binding" evidence="2">
    <location>
        <begin position="532"/>
        <end position="551"/>
    </location>
</feature>
<feature type="repeat" description="Cell wall-binding" evidence="2">
    <location>
        <begin position="592"/>
        <end position="611"/>
    </location>
</feature>
<proteinExistence type="predicted"/>
<dbReference type="AlphaFoldDB" id="A0A846TGY8"/>
<feature type="domain" description="Sporulation stage II protein D amidase enhancer LytB N-terminal" evidence="4">
    <location>
        <begin position="124"/>
        <end position="216"/>
    </location>
</feature>
<protein>
    <submittedName>
        <fullName evidence="5">SpoIID/LytB domain-containing protein</fullName>
    </submittedName>
</protein>
<comment type="caution">
    <text evidence="5">The sequence shown here is derived from an EMBL/GenBank/DDBJ whole genome shotgun (WGS) entry which is preliminary data.</text>
</comment>
<dbReference type="NCBIfam" id="TIGR02669">
    <property type="entry name" value="SpoIID_LytB"/>
    <property type="match status" value="1"/>
</dbReference>
<dbReference type="SUPFAM" id="SSF69360">
    <property type="entry name" value="Cell wall binding repeat"/>
    <property type="match status" value="1"/>
</dbReference>
<feature type="repeat" description="Cell wall-binding" evidence="2">
    <location>
        <begin position="572"/>
        <end position="591"/>
    </location>
</feature>
<name>A0A846TGY8_9BACI</name>
<gene>
    <name evidence="5" type="ORF">GWK17_04265</name>
</gene>
<evidence type="ECO:0000313" key="5">
    <source>
        <dbReference type="EMBL" id="NKE04692.1"/>
    </source>
</evidence>
<feature type="repeat" description="Cell wall-binding" evidence="2">
    <location>
        <begin position="512"/>
        <end position="531"/>
    </location>
</feature>
<dbReference type="RefSeq" id="WP_167831180.1">
    <property type="nucleotide sequence ID" value="NZ_JAAVUM010000002.1"/>
</dbReference>
<feature type="repeat" description="Cell wall-binding" evidence="2">
    <location>
        <begin position="492"/>
        <end position="511"/>
    </location>
</feature>
<sequence length="650" mass="73011">MRKFVILLVAFVIAASSLALPNAKASGTEPILNVKLSYYLGEHKELTLKVKGKYILDQAADTVLSEGRIYTLKASGTTEVHLYEGSKKLASGSALALAPLKAGSFIYLNNFSYNGKFTFSNNNGVVKPVNSIFMEDYIKGVVPKEMYANWHVEALKSQAAAARTYAIRRQNYEIVDGTSNQAYGGYFWAQELDPTGTTYANARTAGQATAGEYITYNGAAIDAVYSSSNGGHTESNLDYWGTSQYPYLIAKPDEFDGLDAKINHTIQVRTQQIDASRLDLANPEAWWSKTIELDKEFTNKVKSKFLSATSPENYKIVDIEKIDFHTLTSGGRVKAGDLTFTYFDKNAAKDAEGKIVLKTAEKKNVSEADFSYLFGYKMKNIYIKEVSNQDGFFTIKGAGFGHGVGMSQHGAQNRAMNGQTYKNILSFYYPGTVLSKRYTTLADRNSMLASLKGWVIENGVRSYYDPATGTKVQSGWKLIDSKWYYFKDGAAQTGWVYYKYKWYFLDSNGKMMTGWAYDAGKWYYMNSEGIMQTGWIKDSNKWYYMQKSGAMHKGWLTDGGVKYFMKSDGSMATGWLKIGTSWYYFHSSGAMDTGWLKWNNQWYYMNTEGIMQTGWVKVGTKWYYMYSSGVMAANTTIDGYRLGSDGAWIQ</sequence>
<feature type="repeat" description="Cell wall-binding" evidence="2">
    <location>
        <begin position="612"/>
        <end position="631"/>
    </location>
</feature>
<dbReference type="InterPro" id="IPR013693">
    <property type="entry name" value="SpoIID/LytB_N"/>
</dbReference>
<evidence type="ECO:0000259" key="4">
    <source>
        <dbReference type="Pfam" id="PF08486"/>
    </source>
</evidence>
<dbReference type="EMBL" id="JAAVUM010000002">
    <property type="protein sequence ID" value="NKE04692.1"/>
    <property type="molecule type" value="Genomic_DNA"/>
</dbReference>
<dbReference type="GO" id="GO:0030435">
    <property type="term" value="P:sporulation resulting in formation of a cellular spore"/>
    <property type="evidence" value="ECO:0007669"/>
    <property type="project" value="InterPro"/>
</dbReference>
<feature type="chain" id="PRO_5038997401" evidence="3">
    <location>
        <begin position="20"/>
        <end position="650"/>
    </location>
</feature>